<evidence type="ECO:0000259" key="2">
    <source>
        <dbReference type="Pfam" id="PF10536"/>
    </source>
</evidence>
<dbReference type="Pfam" id="PF10536">
    <property type="entry name" value="PMD"/>
    <property type="match status" value="1"/>
</dbReference>
<evidence type="ECO:0000256" key="1">
    <source>
        <dbReference type="SAM" id="MobiDB-lite"/>
    </source>
</evidence>
<feature type="domain" description="Aminotransferase-like plant mobile" evidence="2">
    <location>
        <begin position="9"/>
        <end position="132"/>
    </location>
</feature>
<feature type="compositionally biased region" description="Low complexity" evidence="1">
    <location>
        <begin position="304"/>
        <end position="334"/>
    </location>
</feature>
<proteinExistence type="predicted"/>
<feature type="compositionally biased region" description="Basic and acidic residues" evidence="1">
    <location>
        <begin position="284"/>
        <end position="299"/>
    </location>
</feature>
<organism evidence="3 4">
    <name type="scientific">Gossypium arboreum</name>
    <name type="common">Tree cotton</name>
    <name type="synonym">Gossypium nanking</name>
    <dbReference type="NCBI Taxonomy" id="29729"/>
    <lineage>
        <taxon>Eukaryota</taxon>
        <taxon>Viridiplantae</taxon>
        <taxon>Streptophyta</taxon>
        <taxon>Embryophyta</taxon>
        <taxon>Tracheophyta</taxon>
        <taxon>Spermatophyta</taxon>
        <taxon>Magnoliopsida</taxon>
        <taxon>eudicotyledons</taxon>
        <taxon>Gunneridae</taxon>
        <taxon>Pentapetalae</taxon>
        <taxon>rosids</taxon>
        <taxon>malvids</taxon>
        <taxon>Malvales</taxon>
        <taxon>Malvaceae</taxon>
        <taxon>Malvoideae</taxon>
        <taxon>Gossypium</taxon>
    </lineage>
</organism>
<feature type="region of interest" description="Disordered" evidence="1">
    <location>
        <begin position="383"/>
        <end position="403"/>
    </location>
</feature>
<comment type="caution">
    <text evidence="3">The sequence shown here is derived from an EMBL/GenBank/DDBJ whole genome shotgun (WGS) entry which is preliminary data.</text>
</comment>
<sequence length="425" mass="48896">MATIGRGCNLDPKLINALIKRWRLETHTFYLPCGECTITLEDVQLQLGLPVDGAALTGTVQSTDLGAICYDLLGAIPHNIYGGNIEMGWLRDTFLEPRNYSTKLERIQYARAYILEMIGGYLMLDLLRNLVHLRWNHPESYIGIPTALEDIRVLLDQRLEVQFQWTPYEDLAIWAVIPVEFLQNPNIWHVKTDRVLRQFGLPIPEEPEVLDYQHRISLRQTNMNWLLLWSEYIEIWENRYDHILDRKSIIIPKLACTPDYMLWFRIHGKLYLLSEEQRHRQICVERERRSPLNPRRMDDGTGLSTAPTQSPGPSTASTQSPSSMPQPTTSTSQPLQIMSDAYPSPYIYPNLYMFPFPSLMLGWNAWPNASPFPMTSTQLMIYKPSSPDGLHEAPSGSSSHYHFPSPYGIQTPPPWVMQTPSHSLF</sequence>
<name>A0ABR0MF24_GOSAR</name>
<protein>
    <recommendedName>
        <fullName evidence="2">Aminotransferase-like plant mobile domain-containing protein</fullName>
    </recommendedName>
</protein>
<dbReference type="Proteomes" id="UP001358586">
    <property type="component" value="Chromosome 13"/>
</dbReference>
<accession>A0ABR0MF24</accession>
<dbReference type="InterPro" id="IPR019557">
    <property type="entry name" value="AminoTfrase-like_pln_mobile"/>
</dbReference>
<reference evidence="3 4" key="1">
    <citation type="submission" date="2023-03" db="EMBL/GenBank/DDBJ databases">
        <title>WGS of Gossypium arboreum.</title>
        <authorList>
            <person name="Yu D."/>
        </authorList>
    </citation>
    <scope>NUCLEOTIDE SEQUENCE [LARGE SCALE GENOMIC DNA]</scope>
    <source>
        <tissue evidence="3">Leaf</tissue>
    </source>
</reference>
<evidence type="ECO:0000313" key="4">
    <source>
        <dbReference type="Proteomes" id="UP001358586"/>
    </source>
</evidence>
<dbReference type="EMBL" id="JARKNE010000013">
    <property type="protein sequence ID" value="KAK5771867.1"/>
    <property type="molecule type" value="Genomic_DNA"/>
</dbReference>
<dbReference type="PANTHER" id="PTHR46033">
    <property type="entry name" value="PROTEIN MAIN-LIKE 2"/>
    <property type="match status" value="1"/>
</dbReference>
<dbReference type="PANTHER" id="PTHR46033:SF8">
    <property type="entry name" value="PROTEIN MAINTENANCE OF MERISTEMS-LIKE"/>
    <property type="match status" value="1"/>
</dbReference>
<feature type="region of interest" description="Disordered" evidence="1">
    <location>
        <begin position="284"/>
        <end position="336"/>
    </location>
</feature>
<gene>
    <name evidence="3" type="ORF">PVK06_048121</name>
</gene>
<evidence type="ECO:0000313" key="3">
    <source>
        <dbReference type="EMBL" id="KAK5771867.1"/>
    </source>
</evidence>
<dbReference type="InterPro" id="IPR044824">
    <property type="entry name" value="MAIN-like"/>
</dbReference>
<keyword evidence="4" id="KW-1185">Reference proteome</keyword>